<evidence type="ECO:0000313" key="2">
    <source>
        <dbReference type="Proteomes" id="UP000000245"/>
    </source>
</evidence>
<dbReference type="Proteomes" id="UP000000245">
    <property type="component" value="Chromosome"/>
</dbReference>
<dbReference type="EMBL" id="CP000697">
    <property type="protein sequence ID" value="ABQ31704.1"/>
    <property type="molecule type" value="Genomic_DNA"/>
</dbReference>
<gene>
    <name evidence="1" type="ordered locus">Acry_2513</name>
</gene>
<keyword evidence="2" id="KW-1185">Reference proteome</keyword>
<dbReference type="KEGG" id="acr:Acry_2513"/>
<dbReference type="RefSeq" id="WP_012040109.1">
    <property type="nucleotide sequence ID" value="NC_009484.1"/>
</dbReference>
<sequence length="214" mass="21881">MDGTRLADRIAFGGGMAARKAGVICDAYRPRDGACPIVAANRLVRLGVLVLPVSGSVRGPAPLGLPYRQLVLDQAYVRGGDYVAGPAGTFLVVNNEPPAPVLGARCNETLSIWRPAAQAVPGINPYGAILGAGARGVLAGFPAALLPARGGTHAEAGLPDDTRAPGYIAAVAAVEGLAPDVADVVRDARGRQFVIDQAELFGGIWRLALSASIV</sequence>
<dbReference type="HOGENOM" id="CLU_1286446_0_0_5"/>
<name>A5G1H2_ACICJ</name>
<proteinExistence type="predicted"/>
<evidence type="ECO:0000313" key="1">
    <source>
        <dbReference type="EMBL" id="ABQ31704.1"/>
    </source>
</evidence>
<protein>
    <submittedName>
        <fullName evidence="1">Uncharacterized protein</fullName>
    </submittedName>
</protein>
<dbReference type="STRING" id="349163.Acry_2513"/>
<reference evidence="1 2" key="1">
    <citation type="submission" date="2007-05" db="EMBL/GenBank/DDBJ databases">
        <title>Complete sequence of chromosome of Acidiphilium cryptum JF-5.</title>
        <authorList>
            <consortium name="US DOE Joint Genome Institute"/>
            <person name="Copeland A."/>
            <person name="Lucas S."/>
            <person name="Lapidus A."/>
            <person name="Barry K."/>
            <person name="Detter J.C."/>
            <person name="Glavina del Rio T."/>
            <person name="Hammon N."/>
            <person name="Israni S."/>
            <person name="Dalin E."/>
            <person name="Tice H."/>
            <person name="Pitluck S."/>
            <person name="Sims D."/>
            <person name="Brettin T."/>
            <person name="Bruce D."/>
            <person name="Han C."/>
            <person name="Schmutz J."/>
            <person name="Larimer F."/>
            <person name="Land M."/>
            <person name="Hauser L."/>
            <person name="Kyrpides N."/>
            <person name="Kim E."/>
            <person name="Magnuson T."/>
            <person name="Richardson P."/>
        </authorList>
    </citation>
    <scope>NUCLEOTIDE SEQUENCE [LARGE SCALE GENOMIC DNA]</scope>
    <source>
        <strain evidence="1 2">JF-5</strain>
    </source>
</reference>
<dbReference type="AlphaFoldDB" id="A5G1H2"/>
<accession>A5G1H2</accession>
<organism evidence="1 2">
    <name type="scientific">Acidiphilium cryptum (strain JF-5)</name>
    <dbReference type="NCBI Taxonomy" id="349163"/>
    <lineage>
        <taxon>Bacteria</taxon>
        <taxon>Pseudomonadati</taxon>
        <taxon>Pseudomonadota</taxon>
        <taxon>Alphaproteobacteria</taxon>
        <taxon>Acetobacterales</taxon>
        <taxon>Acidocellaceae</taxon>
        <taxon>Acidiphilium</taxon>
    </lineage>
</organism>